<accession>A0A2A3YZP3</accession>
<proteinExistence type="predicted"/>
<name>A0A2A3YZP3_BREAU</name>
<dbReference type="EMBL" id="NRGQ01000002">
    <property type="protein sequence ID" value="PCC44761.1"/>
    <property type="molecule type" value="Genomic_DNA"/>
</dbReference>
<reference evidence="1 2" key="1">
    <citation type="journal article" date="2017" name="Elife">
        <title>Extensive horizontal gene transfer in cheese-associated bacteria.</title>
        <authorList>
            <person name="Bonham K.S."/>
            <person name="Wolfe B.E."/>
            <person name="Dutton R.J."/>
        </authorList>
    </citation>
    <scope>NUCLEOTIDE SEQUENCE [LARGE SCALE GENOMIC DNA]</scope>
    <source>
        <strain evidence="1 2">962_8</strain>
    </source>
</reference>
<sequence>MLIFWWPEAVHICFEHGLCDVFQALTARDNFLTRLSSLVLGSSEVELVRDTIEKGFRFWA</sequence>
<comment type="caution">
    <text evidence="1">The sequence shown here is derived from an EMBL/GenBank/DDBJ whole genome shotgun (WGS) entry which is preliminary data.</text>
</comment>
<dbReference type="AlphaFoldDB" id="A0A2A3YZP3"/>
<protein>
    <submittedName>
        <fullName evidence="1">Uncharacterized protein</fullName>
    </submittedName>
</protein>
<dbReference type="Proteomes" id="UP000218620">
    <property type="component" value="Unassembled WGS sequence"/>
</dbReference>
<gene>
    <name evidence="1" type="ORF">CIK65_00940</name>
</gene>
<organism evidence="1 2">
    <name type="scientific">Brevibacterium aurantiacum</name>
    <dbReference type="NCBI Taxonomy" id="273384"/>
    <lineage>
        <taxon>Bacteria</taxon>
        <taxon>Bacillati</taxon>
        <taxon>Actinomycetota</taxon>
        <taxon>Actinomycetes</taxon>
        <taxon>Micrococcales</taxon>
        <taxon>Brevibacteriaceae</taxon>
        <taxon>Brevibacterium</taxon>
    </lineage>
</organism>
<evidence type="ECO:0000313" key="1">
    <source>
        <dbReference type="EMBL" id="PCC44761.1"/>
    </source>
</evidence>
<evidence type="ECO:0000313" key="2">
    <source>
        <dbReference type="Proteomes" id="UP000218620"/>
    </source>
</evidence>